<evidence type="ECO:0000259" key="1">
    <source>
        <dbReference type="Pfam" id="PF09414"/>
    </source>
</evidence>
<keyword evidence="3" id="KW-1185">Reference proteome</keyword>
<dbReference type="InParanoid" id="E9HXK9"/>
<dbReference type="KEGG" id="dpx:DAPPUDRAFT_119140"/>
<proteinExistence type="predicted"/>
<dbReference type="OrthoDB" id="424586at2759"/>
<dbReference type="STRING" id="6669.E9HXK9"/>
<feature type="domain" description="RNA ligase" evidence="1">
    <location>
        <begin position="37"/>
        <end position="237"/>
    </location>
</feature>
<name>E9HXK9_DAPPU</name>
<protein>
    <recommendedName>
        <fullName evidence="1">RNA ligase domain-containing protein</fullName>
    </recommendedName>
</protein>
<dbReference type="EMBL" id="GL733047">
    <property type="protein sequence ID" value="EFX63523.1"/>
    <property type="molecule type" value="Genomic_DNA"/>
</dbReference>
<reference evidence="2 3" key="1">
    <citation type="journal article" date="2011" name="Science">
        <title>The ecoresponsive genome of Daphnia pulex.</title>
        <authorList>
            <person name="Colbourne J.K."/>
            <person name="Pfrender M.E."/>
            <person name="Gilbert D."/>
            <person name="Thomas W.K."/>
            <person name="Tucker A."/>
            <person name="Oakley T.H."/>
            <person name="Tokishita S."/>
            <person name="Aerts A."/>
            <person name="Arnold G.J."/>
            <person name="Basu M.K."/>
            <person name="Bauer D.J."/>
            <person name="Caceres C.E."/>
            <person name="Carmel L."/>
            <person name="Casola C."/>
            <person name="Choi J.H."/>
            <person name="Detter J.C."/>
            <person name="Dong Q."/>
            <person name="Dusheyko S."/>
            <person name="Eads B.D."/>
            <person name="Frohlich T."/>
            <person name="Geiler-Samerotte K.A."/>
            <person name="Gerlach D."/>
            <person name="Hatcher P."/>
            <person name="Jogdeo S."/>
            <person name="Krijgsveld J."/>
            <person name="Kriventseva E.V."/>
            <person name="Kultz D."/>
            <person name="Laforsch C."/>
            <person name="Lindquist E."/>
            <person name="Lopez J."/>
            <person name="Manak J.R."/>
            <person name="Muller J."/>
            <person name="Pangilinan J."/>
            <person name="Patwardhan R.P."/>
            <person name="Pitluck S."/>
            <person name="Pritham E.J."/>
            <person name="Rechtsteiner A."/>
            <person name="Rho M."/>
            <person name="Rogozin I.B."/>
            <person name="Sakarya O."/>
            <person name="Salamov A."/>
            <person name="Schaack S."/>
            <person name="Shapiro H."/>
            <person name="Shiga Y."/>
            <person name="Skalitzky C."/>
            <person name="Smith Z."/>
            <person name="Souvorov A."/>
            <person name="Sung W."/>
            <person name="Tang Z."/>
            <person name="Tsuchiya D."/>
            <person name="Tu H."/>
            <person name="Vos H."/>
            <person name="Wang M."/>
            <person name="Wolf Y.I."/>
            <person name="Yamagata H."/>
            <person name="Yamada T."/>
            <person name="Ye Y."/>
            <person name="Shaw J.R."/>
            <person name="Andrews J."/>
            <person name="Crease T.J."/>
            <person name="Tang H."/>
            <person name="Lucas S.M."/>
            <person name="Robertson H.M."/>
            <person name="Bork P."/>
            <person name="Koonin E.V."/>
            <person name="Zdobnov E.M."/>
            <person name="Grigoriev I.V."/>
            <person name="Lynch M."/>
            <person name="Boore J.L."/>
        </authorList>
    </citation>
    <scope>NUCLEOTIDE SEQUENCE [LARGE SCALE GENOMIC DNA]</scope>
</reference>
<dbReference type="Proteomes" id="UP000000305">
    <property type="component" value="Unassembled WGS sequence"/>
</dbReference>
<dbReference type="HOGENOM" id="CLU_880713_0_0_1"/>
<dbReference type="AlphaFoldDB" id="E9HXK9"/>
<dbReference type="SUPFAM" id="SSF56091">
    <property type="entry name" value="DNA ligase/mRNA capping enzyme, catalytic domain"/>
    <property type="match status" value="1"/>
</dbReference>
<dbReference type="InterPro" id="IPR021122">
    <property type="entry name" value="RNA_ligase_dom_REL/Rnl2"/>
</dbReference>
<gene>
    <name evidence="2" type="ORF">DAPPUDRAFT_119140</name>
</gene>
<dbReference type="Pfam" id="PF09414">
    <property type="entry name" value="RNA_ligase"/>
    <property type="match status" value="1"/>
</dbReference>
<organism evidence="2 3">
    <name type="scientific">Daphnia pulex</name>
    <name type="common">Water flea</name>
    <dbReference type="NCBI Taxonomy" id="6669"/>
    <lineage>
        <taxon>Eukaryota</taxon>
        <taxon>Metazoa</taxon>
        <taxon>Ecdysozoa</taxon>
        <taxon>Arthropoda</taxon>
        <taxon>Crustacea</taxon>
        <taxon>Branchiopoda</taxon>
        <taxon>Diplostraca</taxon>
        <taxon>Cladocera</taxon>
        <taxon>Anomopoda</taxon>
        <taxon>Daphniidae</taxon>
        <taxon>Daphnia</taxon>
    </lineage>
</organism>
<sequence>MAKINEEFKYQWSKTIGFFTHGKDHIISELINKNGMYYVSEKLDGSNMAVSTEGYIASRHKIIATTDQVTKFQSLSLEHVIPLFDAVNELHSQLKTIFFPHYNFKVIVYGEFMPNGTASSKYDIYNYVERGYQPGRFYAFGIGLVFDAITENVKADVERIFRQAFLHCSTKQEAFYLAPIDWFLTGLFYKIGIDCVRLHSEQPLQNILARSDLMNPFLQRQLEGYIFTSVDGRGMLKLKIAPAKDDYFSVFDCETFKSYFNVIYEREKPFIEKCMGPQARMEDHYGRKLLPQVKCEIRAKIQSKLRSLIKLKLVLK</sequence>
<evidence type="ECO:0000313" key="3">
    <source>
        <dbReference type="Proteomes" id="UP000000305"/>
    </source>
</evidence>
<evidence type="ECO:0000313" key="2">
    <source>
        <dbReference type="EMBL" id="EFX63523.1"/>
    </source>
</evidence>
<accession>E9HXK9</accession>